<gene>
    <name evidence="2" type="ORF">MBM_04196</name>
</gene>
<evidence type="ECO:0000313" key="2">
    <source>
        <dbReference type="EMBL" id="EKD17827.1"/>
    </source>
</evidence>
<proteinExistence type="predicted"/>
<accession>K1WYX5</accession>
<organism evidence="2 3">
    <name type="scientific">Marssonina brunnea f. sp. multigermtubi (strain MB_m1)</name>
    <name type="common">Marssonina leaf spot fungus</name>
    <dbReference type="NCBI Taxonomy" id="1072389"/>
    <lineage>
        <taxon>Eukaryota</taxon>
        <taxon>Fungi</taxon>
        <taxon>Dikarya</taxon>
        <taxon>Ascomycota</taxon>
        <taxon>Pezizomycotina</taxon>
        <taxon>Leotiomycetes</taxon>
        <taxon>Helotiales</taxon>
        <taxon>Drepanopezizaceae</taxon>
        <taxon>Drepanopeziza</taxon>
    </lineage>
</organism>
<sequence>MAGAPMAVAPMAVAPMAVAPMAMISTGTTKTMLIGGLWSALMAVIGIDGSVIRTGITPAVAEQPRRAVTSTDIDSRDRHRYNSCRCRANVDSTDRKVGSAPSAVINTGGCDAGIGSHPVVRSELIAAAAIVIRIETLKTR</sequence>
<feature type="transmembrane region" description="Helical" evidence="1">
    <location>
        <begin position="36"/>
        <end position="56"/>
    </location>
</feature>
<dbReference type="AlphaFoldDB" id="K1WYX5"/>
<protein>
    <submittedName>
        <fullName evidence="2">Uncharacterized protein</fullName>
    </submittedName>
</protein>
<dbReference type="InParanoid" id="K1WYX5"/>
<reference evidence="2 3" key="1">
    <citation type="journal article" date="2012" name="BMC Genomics">
        <title>Sequencing the genome of Marssonina brunnea reveals fungus-poplar co-evolution.</title>
        <authorList>
            <person name="Zhu S."/>
            <person name="Cao Y.-Z."/>
            <person name="Jiang C."/>
            <person name="Tan B.-Y."/>
            <person name="Wang Z."/>
            <person name="Feng S."/>
            <person name="Zhang L."/>
            <person name="Su X.-H."/>
            <person name="Brejova B."/>
            <person name="Vinar T."/>
            <person name="Xu M."/>
            <person name="Wang M.-X."/>
            <person name="Zhang S.-G."/>
            <person name="Huang M.-R."/>
            <person name="Wu R."/>
            <person name="Zhou Y."/>
        </authorList>
    </citation>
    <scope>NUCLEOTIDE SEQUENCE [LARGE SCALE GENOMIC DNA]</scope>
    <source>
        <strain evidence="2 3">MB_m1</strain>
    </source>
</reference>
<keyword evidence="3" id="KW-1185">Reference proteome</keyword>
<dbReference type="KEGG" id="mbe:MBM_04196"/>
<dbReference type="HOGENOM" id="CLU_1835567_0_0_1"/>
<evidence type="ECO:0000256" key="1">
    <source>
        <dbReference type="SAM" id="Phobius"/>
    </source>
</evidence>
<dbReference type="EMBL" id="JH921435">
    <property type="protein sequence ID" value="EKD17827.1"/>
    <property type="molecule type" value="Genomic_DNA"/>
</dbReference>
<name>K1WYX5_MARBU</name>
<keyword evidence="1" id="KW-0812">Transmembrane</keyword>
<feature type="transmembrane region" description="Helical" evidence="1">
    <location>
        <begin position="6"/>
        <end position="24"/>
    </location>
</feature>
<keyword evidence="1" id="KW-1133">Transmembrane helix</keyword>
<dbReference type="Proteomes" id="UP000006753">
    <property type="component" value="Unassembled WGS sequence"/>
</dbReference>
<evidence type="ECO:0000313" key="3">
    <source>
        <dbReference type="Proteomes" id="UP000006753"/>
    </source>
</evidence>
<keyword evidence="1" id="KW-0472">Membrane</keyword>